<keyword evidence="1" id="KW-0808">Transferase</keyword>
<proteinExistence type="predicted"/>
<accession>A0A2I0UMP3</accession>
<dbReference type="EMBL" id="KZ505682">
    <property type="protein sequence ID" value="PKU47312.1"/>
    <property type="molecule type" value="Genomic_DNA"/>
</dbReference>
<sequence length="165" mass="18952">MKGFFKYISSKRKTRENVGLLLSEVDTRVMEDEEKTELLNAFFVSVFTARPSLRNPRPWRSQYWVRSCSTYSSIVLDERTKCTLSKFADTKLGGVAGTPEGCATIQRDLGRLESWAEKNLMKFNKGNCSVLHPRTNNHMHQYRTGVDLLESSSAEKDQDSWWTTS</sequence>
<evidence type="ECO:0000313" key="1">
    <source>
        <dbReference type="EMBL" id="PKU47312.1"/>
    </source>
</evidence>
<keyword evidence="2" id="KW-1185">Reference proteome</keyword>
<dbReference type="OrthoDB" id="416454at2759"/>
<dbReference type="Proteomes" id="UP000233556">
    <property type="component" value="Unassembled WGS sequence"/>
</dbReference>
<keyword evidence="1" id="KW-0695">RNA-directed DNA polymerase</keyword>
<dbReference type="GO" id="GO:0003964">
    <property type="term" value="F:RNA-directed DNA polymerase activity"/>
    <property type="evidence" value="ECO:0007669"/>
    <property type="project" value="UniProtKB-KW"/>
</dbReference>
<reference evidence="2" key="2">
    <citation type="submission" date="2017-12" db="EMBL/GenBank/DDBJ databases">
        <title>Genome sequence of the Bar-tailed Godwit (Limosa lapponica baueri).</title>
        <authorList>
            <person name="Lima N.C.B."/>
            <person name="Parody-Merino A.M."/>
            <person name="Battley P.F."/>
            <person name="Fidler A.E."/>
            <person name="Prosdocimi F."/>
        </authorList>
    </citation>
    <scope>NUCLEOTIDE SEQUENCE [LARGE SCALE GENOMIC DNA]</scope>
</reference>
<organism evidence="1 2">
    <name type="scientific">Limosa lapponica baueri</name>
    <dbReference type="NCBI Taxonomy" id="1758121"/>
    <lineage>
        <taxon>Eukaryota</taxon>
        <taxon>Metazoa</taxon>
        <taxon>Chordata</taxon>
        <taxon>Craniata</taxon>
        <taxon>Vertebrata</taxon>
        <taxon>Euteleostomi</taxon>
        <taxon>Archelosauria</taxon>
        <taxon>Archosauria</taxon>
        <taxon>Dinosauria</taxon>
        <taxon>Saurischia</taxon>
        <taxon>Theropoda</taxon>
        <taxon>Coelurosauria</taxon>
        <taxon>Aves</taxon>
        <taxon>Neognathae</taxon>
        <taxon>Neoaves</taxon>
        <taxon>Charadriiformes</taxon>
        <taxon>Scolopacidae</taxon>
        <taxon>Limosa</taxon>
    </lineage>
</organism>
<dbReference type="AlphaFoldDB" id="A0A2I0UMP3"/>
<name>A0A2I0UMP3_LIMLA</name>
<dbReference type="PANTHER" id="PTHR33332">
    <property type="entry name" value="REVERSE TRANSCRIPTASE DOMAIN-CONTAINING PROTEIN"/>
    <property type="match status" value="1"/>
</dbReference>
<reference evidence="2" key="1">
    <citation type="submission" date="2017-11" db="EMBL/GenBank/DDBJ databases">
        <authorList>
            <person name="Lima N.C."/>
            <person name="Parody-Merino A.M."/>
            <person name="Battley P.F."/>
            <person name="Fidler A.E."/>
            <person name="Prosdocimi F."/>
        </authorList>
    </citation>
    <scope>NUCLEOTIDE SEQUENCE [LARGE SCALE GENOMIC DNA]</scope>
</reference>
<gene>
    <name evidence="1" type="ORF">llap_2411</name>
</gene>
<protein>
    <submittedName>
        <fullName evidence="1">Rna-directed dna polymerase from mobile element jockey-like</fullName>
    </submittedName>
</protein>
<keyword evidence="1" id="KW-0548">Nucleotidyltransferase</keyword>
<evidence type="ECO:0000313" key="2">
    <source>
        <dbReference type="Proteomes" id="UP000233556"/>
    </source>
</evidence>